<reference evidence="2 3" key="1">
    <citation type="submission" date="2016-10" db="EMBL/GenBank/DDBJ databases">
        <authorList>
            <person name="de Groot N.N."/>
        </authorList>
    </citation>
    <scope>NUCLEOTIDE SEQUENCE [LARGE SCALE GENOMIC DNA]</scope>
    <source>
        <strain evidence="2 3">DSM 11443</strain>
    </source>
</reference>
<dbReference type="Proteomes" id="UP000198977">
    <property type="component" value="Unassembled WGS sequence"/>
</dbReference>
<dbReference type="STRING" id="74348.SAMN04488523_11378"/>
<protein>
    <submittedName>
        <fullName evidence="2">Uncharacterized protein</fullName>
    </submittedName>
</protein>
<dbReference type="AlphaFoldDB" id="A0A1I2EV34"/>
<evidence type="ECO:0000313" key="2">
    <source>
        <dbReference type="EMBL" id="SFE96669.1"/>
    </source>
</evidence>
<dbReference type="OrthoDB" id="7861275at2"/>
<feature type="chain" id="PRO_5011560691" evidence="1">
    <location>
        <begin position="30"/>
        <end position="170"/>
    </location>
</feature>
<sequence>MFTHVPQISRAVIAGMVLSMAGLSASAEALSSDFSFLIVEQNDEGNEILVERKTVRPGEIIHYQLNHENKTEEAMSGIVIAAPVPDGVSLKIGNEATSIQAIFEVQAELDPQHEGLEWSTLPAVRKVLEADGSLREEPLPEEEVAAVRWTLSEPLKAGESAQNSYRVRVD</sequence>
<keyword evidence="3" id="KW-1185">Reference proteome</keyword>
<evidence type="ECO:0000313" key="3">
    <source>
        <dbReference type="Proteomes" id="UP000198977"/>
    </source>
</evidence>
<evidence type="ECO:0000256" key="1">
    <source>
        <dbReference type="SAM" id="SignalP"/>
    </source>
</evidence>
<gene>
    <name evidence="2" type="ORF">SAMN04488523_11378</name>
</gene>
<name>A0A1I2EV34_9RHOB</name>
<feature type="signal peptide" evidence="1">
    <location>
        <begin position="1"/>
        <end position="29"/>
    </location>
</feature>
<accession>A0A1I2EV34</accession>
<dbReference type="EMBL" id="FOMW01000013">
    <property type="protein sequence ID" value="SFE96669.1"/>
    <property type="molecule type" value="Genomic_DNA"/>
</dbReference>
<dbReference type="RefSeq" id="WP_093924964.1">
    <property type="nucleotide sequence ID" value="NZ_FOMW01000013.1"/>
</dbReference>
<proteinExistence type="predicted"/>
<organism evidence="2 3">
    <name type="scientific">Sulfitobacter brevis</name>
    <dbReference type="NCBI Taxonomy" id="74348"/>
    <lineage>
        <taxon>Bacteria</taxon>
        <taxon>Pseudomonadati</taxon>
        <taxon>Pseudomonadota</taxon>
        <taxon>Alphaproteobacteria</taxon>
        <taxon>Rhodobacterales</taxon>
        <taxon>Roseobacteraceae</taxon>
        <taxon>Sulfitobacter</taxon>
    </lineage>
</organism>
<keyword evidence="1" id="KW-0732">Signal</keyword>